<dbReference type="PROSITE" id="PS51450">
    <property type="entry name" value="LRR"/>
    <property type="match status" value="1"/>
</dbReference>
<feature type="region of interest" description="Disordered" evidence="2">
    <location>
        <begin position="697"/>
        <end position="727"/>
    </location>
</feature>
<dbReference type="OrthoDB" id="341587at2759"/>
<sequence length="727" mass="82036">MRKSWSAKGFTNRSRPFLSQTRQKITQVSVSTQRLKPYLSIELSTSTPRPTTSGSLWLSSRSNLLQSPVNEIPGLNTEDAKKIYQAKCKDLDILYNKDQELRFLNFCGKSFADRSMGLNENGLGIESIKVISRILLKNSYFCRLNLSKNSIGEQGLYYLARVLKKNTSIVSVDISSNDIGIEGSSQFFDILRDNESIVSISIASLEGLHRNRLGILGADSISNYLRYNKVLTHLNISDTSIGKEGFEHIIQGLAHNKTLVSLDISNNGFSYHSLDDFCSSLITTNLKELNLSGNKIGNKGSEIFAKLLASRLVKTSPLVKIDLSSCDITSLGAFKIFESLENNACVISLKFDNNDIGISTGGSIGKCLHVNGTLNYLSLNNCSLKDENISKLCEGLSKNVSLEKIRLCKNSITDIGTVFIADMLSKNKKLLSLDLGYNFIKNKGGIAIAQALRKNSTIEKLFFIENSMKDETGRMLAEVTRYKGNLLIVDLNMNPINLKYIKEIKDNLARNNSNYKTLLSPRLRVENEKLNMYDFEIEVIKEKIEDKIREKSDVQEKISKQTAKLRSTIEEEKEKYRLVKEEFIEAKTKNQNYSKTLENTVKEIAEVCYIGEKNIKDLQEAISLAAVEAIKLEKKKKQMKEDFGMKRSKLISEIETIGYYKKDAEIHRDSALSSIDICRSKIRNMIEEINMIKNPRKANEEIKKSQTRKKIRSRSSKPSARVISVAR</sequence>
<dbReference type="Proteomes" id="UP000187209">
    <property type="component" value="Unassembled WGS sequence"/>
</dbReference>
<dbReference type="PANTHER" id="PTHR24114:SF2">
    <property type="entry name" value="F-BOX DOMAIN-CONTAINING PROTEIN-RELATED"/>
    <property type="match status" value="1"/>
</dbReference>
<evidence type="ECO:0000256" key="1">
    <source>
        <dbReference type="SAM" id="Coils"/>
    </source>
</evidence>
<keyword evidence="4" id="KW-1185">Reference proteome</keyword>
<protein>
    <submittedName>
        <fullName evidence="3">Uncharacterized protein</fullName>
    </submittedName>
</protein>
<dbReference type="SUPFAM" id="SSF52047">
    <property type="entry name" value="RNI-like"/>
    <property type="match status" value="1"/>
</dbReference>
<evidence type="ECO:0000313" key="4">
    <source>
        <dbReference type="Proteomes" id="UP000187209"/>
    </source>
</evidence>
<dbReference type="InterPro" id="IPR052394">
    <property type="entry name" value="LRR-containing"/>
</dbReference>
<dbReference type="SMART" id="SM00368">
    <property type="entry name" value="LRR_RI"/>
    <property type="match status" value="10"/>
</dbReference>
<organism evidence="3 4">
    <name type="scientific">Stentor coeruleus</name>
    <dbReference type="NCBI Taxonomy" id="5963"/>
    <lineage>
        <taxon>Eukaryota</taxon>
        <taxon>Sar</taxon>
        <taxon>Alveolata</taxon>
        <taxon>Ciliophora</taxon>
        <taxon>Postciliodesmatophora</taxon>
        <taxon>Heterotrichea</taxon>
        <taxon>Heterotrichida</taxon>
        <taxon>Stentoridae</taxon>
        <taxon>Stentor</taxon>
    </lineage>
</organism>
<evidence type="ECO:0000256" key="2">
    <source>
        <dbReference type="SAM" id="MobiDB-lite"/>
    </source>
</evidence>
<proteinExistence type="predicted"/>
<keyword evidence="1" id="KW-0175">Coiled coil</keyword>
<accession>A0A1R2BVN4</accession>
<dbReference type="PANTHER" id="PTHR24114">
    <property type="entry name" value="LEUCINE RICH REPEAT FAMILY PROTEIN"/>
    <property type="match status" value="1"/>
</dbReference>
<dbReference type="EMBL" id="MPUH01000404">
    <property type="protein sequence ID" value="OMJ80873.1"/>
    <property type="molecule type" value="Genomic_DNA"/>
</dbReference>
<dbReference type="Pfam" id="PF13516">
    <property type="entry name" value="LRR_6"/>
    <property type="match status" value="6"/>
</dbReference>
<dbReference type="InterPro" id="IPR032675">
    <property type="entry name" value="LRR_dom_sf"/>
</dbReference>
<reference evidence="3 4" key="1">
    <citation type="submission" date="2016-11" db="EMBL/GenBank/DDBJ databases">
        <title>The macronuclear genome of Stentor coeruleus: a giant cell with tiny introns.</title>
        <authorList>
            <person name="Slabodnick M."/>
            <person name="Ruby J.G."/>
            <person name="Reiff S.B."/>
            <person name="Swart E.C."/>
            <person name="Gosai S."/>
            <person name="Prabakaran S."/>
            <person name="Witkowska E."/>
            <person name="Larue G.E."/>
            <person name="Fisher S."/>
            <person name="Freeman R.M."/>
            <person name="Gunawardena J."/>
            <person name="Chu W."/>
            <person name="Stover N.A."/>
            <person name="Gregory B.D."/>
            <person name="Nowacki M."/>
            <person name="Derisi J."/>
            <person name="Roy S.W."/>
            <person name="Marshall W.F."/>
            <person name="Sood P."/>
        </authorList>
    </citation>
    <scope>NUCLEOTIDE SEQUENCE [LARGE SCALE GENOMIC DNA]</scope>
    <source>
        <strain evidence="3">WM001</strain>
    </source>
</reference>
<feature type="compositionally biased region" description="Basic residues" evidence="2">
    <location>
        <begin position="705"/>
        <end position="715"/>
    </location>
</feature>
<dbReference type="Gene3D" id="3.80.10.10">
    <property type="entry name" value="Ribonuclease Inhibitor"/>
    <property type="match status" value="3"/>
</dbReference>
<comment type="caution">
    <text evidence="3">The sequence shown here is derived from an EMBL/GenBank/DDBJ whole genome shotgun (WGS) entry which is preliminary data.</text>
</comment>
<gene>
    <name evidence="3" type="ORF">SteCoe_18776</name>
</gene>
<evidence type="ECO:0000313" key="3">
    <source>
        <dbReference type="EMBL" id="OMJ80873.1"/>
    </source>
</evidence>
<name>A0A1R2BVN4_9CILI</name>
<feature type="coiled-coil region" evidence="1">
    <location>
        <begin position="537"/>
        <end position="589"/>
    </location>
</feature>
<dbReference type="InterPro" id="IPR001611">
    <property type="entry name" value="Leu-rich_rpt"/>
</dbReference>
<dbReference type="AlphaFoldDB" id="A0A1R2BVN4"/>